<evidence type="ECO:0000313" key="1">
    <source>
        <dbReference type="EMBL" id="MFC5864156.1"/>
    </source>
</evidence>
<organism evidence="1 2">
    <name type="scientific">Acidicapsa dinghuensis</name>
    <dbReference type="NCBI Taxonomy" id="2218256"/>
    <lineage>
        <taxon>Bacteria</taxon>
        <taxon>Pseudomonadati</taxon>
        <taxon>Acidobacteriota</taxon>
        <taxon>Terriglobia</taxon>
        <taxon>Terriglobales</taxon>
        <taxon>Acidobacteriaceae</taxon>
        <taxon>Acidicapsa</taxon>
    </lineage>
</organism>
<reference evidence="2" key="1">
    <citation type="journal article" date="2019" name="Int. J. Syst. Evol. Microbiol.">
        <title>The Global Catalogue of Microorganisms (GCM) 10K type strain sequencing project: providing services to taxonomists for standard genome sequencing and annotation.</title>
        <authorList>
            <consortium name="The Broad Institute Genomics Platform"/>
            <consortium name="The Broad Institute Genome Sequencing Center for Infectious Disease"/>
            <person name="Wu L."/>
            <person name="Ma J."/>
        </authorList>
    </citation>
    <scope>NUCLEOTIDE SEQUENCE [LARGE SCALE GENOMIC DNA]</scope>
    <source>
        <strain evidence="2">JCM 4087</strain>
    </source>
</reference>
<keyword evidence="2" id="KW-1185">Reference proteome</keyword>
<dbReference type="Proteomes" id="UP001596091">
    <property type="component" value="Unassembled WGS sequence"/>
</dbReference>
<evidence type="ECO:0000313" key="2">
    <source>
        <dbReference type="Proteomes" id="UP001596091"/>
    </source>
</evidence>
<dbReference type="EMBL" id="JBHSPH010000008">
    <property type="protein sequence ID" value="MFC5864156.1"/>
    <property type="molecule type" value="Genomic_DNA"/>
</dbReference>
<gene>
    <name evidence="1" type="ORF">ACFPT7_17755</name>
</gene>
<accession>A0ABW1EIQ2</accession>
<proteinExistence type="predicted"/>
<sequence>MKSLLICLAILFGQMNSLQDKPVVHLPPNTRTINVADGGKLLELINAPAELSLPGNIPKADAMGQPWEVDVKNLGPSAVTVVGKPEFNVQITPGQTVHIHSNGKVYSLQR</sequence>
<dbReference type="RefSeq" id="WP_263340733.1">
    <property type="nucleotide sequence ID" value="NZ_JAGSYH010000006.1"/>
</dbReference>
<protein>
    <submittedName>
        <fullName evidence="1">Uncharacterized protein</fullName>
    </submittedName>
</protein>
<name>A0ABW1EIQ2_9BACT</name>
<comment type="caution">
    <text evidence="1">The sequence shown here is derived from an EMBL/GenBank/DDBJ whole genome shotgun (WGS) entry which is preliminary data.</text>
</comment>